<dbReference type="InterPro" id="IPR036291">
    <property type="entry name" value="NAD(P)-bd_dom_sf"/>
</dbReference>
<protein>
    <recommendedName>
        <fullName evidence="5">Short-chain dehydrogenase</fullName>
    </recommendedName>
</protein>
<dbReference type="PRINTS" id="PR00081">
    <property type="entry name" value="GDHRDH"/>
</dbReference>
<dbReference type="PROSITE" id="PS00061">
    <property type="entry name" value="ADH_SHORT"/>
    <property type="match status" value="1"/>
</dbReference>
<dbReference type="InterPro" id="IPR020904">
    <property type="entry name" value="Sc_DH/Rdtase_CS"/>
</dbReference>
<dbReference type="SUPFAM" id="SSF51735">
    <property type="entry name" value="NAD(P)-binding Rossmann-fold domains"/>
    <property type="match status" value="1"/>
</dbReference>
<dbReference type="Gene3D" id="3.40.50.720">
    <property type="entry name" value="NAD(P)-binding Rossmann-like Domain"/>
    <property type="match status" value="1"/>
</dbReference>
<evidence type="ECO:0000313" key="4">
    <source>
        <dbReference type="Proteomes" id="UP000176678"/>
    </source>
</evidence>
<sequence>MDQEKLVIVTGASRGIGFFITQELLKKGFKIHMIADQEKRLKEAQIKLKQHGNVVYSVLNLSAREQIKDFCDQWKQEIFGLVNNAGRWAEERIDEPDKNTWDPIMKLNVEGPYFLTKGLQRWIVDNGRIINIASQLGTSGRAGMGAYAASKHAVIGLTRCWALELGTRAITVNAVCPGWINTESNQVEIKEWAEKEGLSLEDKIKEIADPLTLHRFIEPEEVASLVGFLIGSTGSGITGQVYEIK</sequence>
<evidence type="ECO:0000256" key="1">
    <source>
        <dbReference type="ARBA" id="ARBA00006484"/>
    </source>
</evidence>
<dbReference type="InterPro" id="IPR002347">
    <property type="entry name" value="SDR_fam"/>
</dbReference>
<dbReference type="AlphaFoldDB" id="A0A1F7VD86"/>
<evidence type="ECO:0000256" key="2">
    <source>
        <dbReference type="RuleBase" id="RU000363"/>
    </source>
</evidence>
<dbReference type="FunFam" id="3.40.50.720:FF:000084">
    <property type="entry name" value="Short-chain dehydrogenase reductase"/>
    <property type="match status" value="1"/>
</dbReference>
<evidence type="ECO:0008006" key="5">
    <source>
        <dbReference type="Google" id="ProtNLM"/>
    </source>
</evidence>
<dbReference type="STRING" id="1802410.A3H75_01755"/>
<dbReference type="PANTHER" id="PTHR42879">
    <property type="entry name" value="3-OXOACYL-(ACYL-CARRIER-PROTEIN) REDUCTASE"/>
    <property type="match status" value="1"/>
</dbReference>
<organism evidence="3 4">
    <name type="scientific">Candidatus Uhrbacteria bacterium RIFCSPLOWO2_02_FULL_51_9</name>
    <dbReference type="NCBI Taxonomy" id="1802410"/>
    <lineage>
        <taxon>Bacteria</taxon>
        <taxon>Candidatus Uhriibacteriota</taxon>
    </lineage>
</organism>
<comment type="similarity">
    <text evidence="1 2">Belongs to the short-chain dehydrogenases/reductases (SDR) family.</text>
</comment>
<dbReference type="Pfam" id="PF00106">
    <property type="entry name" value="adh_short"/>
    <property type="match status" value="1"/>
</dbReference>
<comment type="caution">
    <text evidence="3">The sequence shown here is derived from an EMBL/GenBank/DDBJ whole genome shotgun (WGS) entry which is preliminary data.</text>
</comment>
<gene>
    <name evidence="3" type="ORF">A3H75_01755</name>
</gene>
<dbReference type="InterPro" id="IPR050259">
    <property type="entry name" value="SDR"/>
</dbReference>
<dbReference type="EMBL" id="MGES01000055">
    <property type="protein sequence ID" value="OGL88088.1"/>
    <property type="molecule type" value="Genomic_DNA"/>
</dbReference>
<proteinExistence type="inferred from homology"/>
<name>A0A1F7VD86_9BACT</name>
<dbReference type="PRINTS" id="PR00080">
    <property type="entry name" value="SDRFAMILY"/>
</dbReference>
<reference evidence="3 4" key="1">
    <citation type="journal article" date="2016" name="Nat. Commun.">
        <title>Thousands of microbial genomes shed light on interconnected biogeochemical processes in an aquifer system.</title>
        <authorList>
            <person name="Anantharaman K."/>
            <person name="Brown C.T."/>
            <person name="Hug L.A."/>
            <person name="Sharon I."/>
            <person name="Castelle C.J."/>
            <person name="Probst A.J."/>
            <person name="Thomas B.C."/>
            <person name="Singh A."/>
            <person name="Wilkins M.J."/>
            <person name="Karaoz U."/>
            <person name="Brodie E.L."/>
            <person name="Williams K.H."/>
            <person name="Hubbard S.S."/>
            <person name="Banfield J.F."/>
        </authorList>
    </citation>
    <scope>NUCLEOTIDE SEQUENCE [LARGE SCALE GENOMIC DNA]</scope>
</reference>
<dbReference type="GO" id="GO:0032787">
    <property type="term" value="P:monocarboxylic acid metabolic process"/>
    <property type="evidence" value="ECO:0007669"/>
    <property type="project" value="UniProtKB-ARBA"/>
</dbReference>
<accession>A0A1F7VD86</accession>
<dbReference type="PANTHER" id="PTHR42879:SF2">
    <property type="entry name" value="3-OXOACYL-[ACYL-CARRIER-PROTEIN] REDUCTASE FABG"/>
    <property type="match status" value="1"/>
</dbReference>
<dbReference type="CDD" id="cd05233">
    <property type="entry name" value="SDR_c"/>
    <property type="match status" value="1"/>
</dbReference>
<dbReference type="Proteomes" id="UP000176678">
    <property type="component" value="Unassembled WGS sequence"/>
</dbReference>
<evidence type="ECO:0000313" key="3">
    <source>
        <dbReference type="EMBL" id="OGL88088.1"/>
    </source>
</evidence>